<keyword evidence="4" id="KW-0645">Protease</keyword>
<dbReference type="SUPFAM" id="SSF53187">
    <property type="entry name" value="Zn-dependent exopeptidases"/>
    <property type="match status" value="1"/>
</dbReference>
<evidence type="ECO:0000259" key="3">
    <source>
        <dbReference type="Pfam" id="PF16254"/>
    </source>
</evidence>
<accession>A0A480AX64</accession>
<organism evidence="4 5">
    <name type="scientific">Pseudaquabacterium pictum</name>
    <dbReference type="NCBI Taxonomy" id="2315236"/>
    <lineage>
        <taxon>Bacteria</taxon>
        <taxon>Pseudomonadati</taxon>
        <taxon>Pseudomonadota</taxon>
        <taxon>Betaproteobacteria</taxon>
        <taxon>Burkholderiales</taxon>
        <taxon>Sphaerotilaceae</taxon>
        <taxon>Pseudaquabacterium</taxon>
    </lineage>
</organism>
<dbReference type="InterPro" id="IPR032622">
    <property type="entry name" value="UCP01524_HTH"/>
</dbReference>
<dbReference type="Pfam" id="PF16221">
    <property type="entry name" value="HTH_47"/>
    <property type="match status" value="1"/>
</dbReference>
<sequence>MHTAADHATAAAAVAANPATAATPLATLQDGQAMHALARRLWPIPRSITGDGVRATLAVLRETCMPGLQVHEIPSGTAVFDWNIPREWRVREAYILTPDGQRICDHAVNNLHLLGYSVPVRTTLSRAALDAHLHSLPDQPDAIPFVTSYYKERWGFCLRHDQREALPDGDYQVVIDTELFDGSLSYGELLIPGETTQEVLLSTYVCHPSMANNELSGPVVTSFLAAWLAALPRRRYSYRIVFLPETIGSIAYLSRHMESLRRNVVAGYIVNCIGDDRAYSFLPSRRGDTLSDTVARHVLQATDPAYKSYSWLLRGSDERQYCAPGVDLPIASIMRSKYAEYPEYHTSLDDLERVVTPAGLAGGLRVFQRTLMAIERQCRPRVTVLCEPQLGKRGLYPTLSGRGPGQAAQLYLDVLSYADGGHTLIEIAELCGVPVWELYPLVDRLAEHGLLAL</sequence>
<dbReference type="OrthoDB" id="9765654at2"/>
<keyword evidence="4" id="KW-0378">Hydrolase</keyword>
<dbReference type="InterPro" id="IPR032610">
    <property type="entry name" value="DUF2172"/>
</dbReference>
<dbReference type="AlphaFoldDB" id="A0A480AX64"/>
<proteinExistence type="predicted"/>
<dbReference type="EMBL" id="BJCL01000022">
    <property type="protein sequence ID" value="GCL65933.1"/>
    <property type="molecule type" value="Genomic_DNA"/>
</dbReference>
<dbReference type="InterPro" id="IPR012353">
    <property type="entry name" value="UCP015244"/>
</dbReference>
<evidence type="ECO:0000313" key="4">
    <source>
        <dbReference type="EMBL" id="GCL65933.1"/>
    </source>
</evidence>
<dbReference type="Gene3D" id="3.40.630.10">
    <property type="entry name" value="Zn peptidases"/>
    <property type="match status" value="1"/>
</dbReference>
<feature type="domain" description="DUF4910" evidence="3">
    <location>
        <begin position="35"/>
        <end position="376"/>
    </location>
</feature>
<name>A0A480AX64_9BURK</name>
<reference evidence="5" key="1">
    <citation type="submission" date="2019-03" db="EMBL/GenBank/DDBJ databases">
        <title>Aquabacterium pictum sp.nov., the first bacteriochlorophyll a-containing freshwater bacterium in the genus Aquabacterium of the class Betaproteobacteria.</title>
        <authorList>
            <person name="Hirose S."/>
            <person name="Tank M."/>
            <person name="Hara E."/>
            <person name="Tamaki H."/>
            <person name="Takaichi S."/>
            <person name="Haruta S."/>
            <person name="Hanada S."/>
        </authorList>
    </citation>
    <scope>NUCLEOTIDE SEQUENCE [LARGE SCALE GENOMIC DNA]</scope>
    <source>
        <strain evidence="5">W35</strain>
    </source>
</reference>
<dbReference type="GO" id="GO:0004177">
    <property type="term" value="F:aminopeptidase activity"/>
    <property type="evidence" value="ECO:0007669"/>
    <property type="project" value="UniProtKB-KW"/>
</dbReference>
<dbReference type="Gene3D" id="3.50.30.90">
    <property type="match status" value="1"/>
</dbReference>
<keyword evidence="4" id="KW-0031">Aminopeptidase</keyword>
<feature type="domain" description="UCP01524 winged helix-turn-helix" evidence="2">
    <location>
        <begin position="382"/>
        <end position="452"/>
    </location>
</feature>
<protein>
    <submittedName>
        <fullName evidence="4">Aminopeptidase</fullName>
    </submittedName>
</protein>
<dbReference type="Pfam" id="PF16254">
    <property type="entry name" value="DUF4910"/>
    <property type="match status" value="1"/>
</dbReference>
<dbReference type="Proteomes" id="UP000301751">
    <property type="component" value="Unassembled WGS sequence"/>
</dbReference>
<dbReference type="RefSeq" id="WP_137735636.1">
    <property type="nucleotide sequence ID" value="NZ_BJCL01000022.1"/>
</dbReference>
<evidence type="ECO:0000259" key="1">
    <source>
        <dbReference type="Pfam" id="PF09940"/>
    </source>
</evidence>
<dbReference type="PIRSF" id="PIRSF015244">
    <property type="entry name" value="UCP015244"/>
    <property type="match status" value="1"/>
</dbReference>
<dbReference type="InterPro" id="IPR032589">
    <property type="entry name" value="DUF4910"/>
</dbReference>
<evidence type="ECO:0000259" key="2">
    <source>
        <dbReference type="Pfam" id="PF16221"/>
    </source>
</evidence>
<keyword evidence="5" id="KW-1185">Reference proteome</keyword>
<dbReference type="Pfam" id="PF09940">
    <property type="entry name" value="DUF2172"/>
    <property type="match status" value="1"/>
</dbReference>
<evidence type="ECO:0000313" key="5">
    <source>
        <dbReference type="Proteomes" id="UP000301751"/>
    </source>
</evidence>
<dbReference type="Gene3D" id="1.10.10.10">
    <property type="entry name" value="Winged helix-like DNA-binding domain superfamily/Winged helix DNA-binding domain"/>
    <property type="match status" value="1"/>
</dbReference>
<feature type="domain" description="DUF2172" evidence="1">
    <location>
        <begin position="87"/>
        <end position="178"/>
    </location>
</feature>
<comment type="caution">
    <text evidence="4">The sequence shown here is derived from an EMBL/GenBank/DDBJ whole genome shotgun (WGS) entry which is preliminary data.</text>
</comment>
<dbReference type="InterPro" id="IPR036388">
    <property type="entry name" value="WH-like_DNA-bd_sf"/>
</dbReference>
<gene>
    <name evidence="4" type="ORF">AQPW35_50140</name>
</gene>